<dbReference type="SUPFAM" id="SSF53474">
    <property type="entry name" value="alpha/beta-Hydrolases"/>
    <property type="match status" value="1"/>
</dbReference>
<dbReference type="InterPro" id="IPR029058">
    <property type="entry name" value="AB_hydrolase_fold"/>
</dbReference>
<keyword evidence="2" id="KW-1133">Transmembrane helix</keyword>
<dbReference type="InterPro" id="IPR013094">
    <property type="entry name" value="AB_hydrolase_3"/>
</dbReference>
<name>A0A0C9UZP8_SPHS4</name>
<dbReference type="Gene3D" id="3.40.50.1820">
    <property type="entry name" value="alpha/beta hydrolase"/>
    <property type="match status" value="1"/>
</dbReference>
<sequence length="391" mass="43490">MPSNSLPLPITYTQPFKALYISLRLASIFLLIPTWTLWHALIKKPHPSWTLKESLISRLIRWLMPINAQCGLHPLSLDKTQEVPDSKLKETSFVWIEPPESSIIRGAALDRDGKVKPVRVPGYVWPKGGVIGEGEGEGLVGLFFHGGGYMMGNGSEYFPETQIAREIYKRSDVTQILSVDYRLLHESCHPGQLLDALAAYNHLILKGVSPSRILVIGACAGGHLALMLTRYLYDEKVLPMPSGLMLFSPWLDMSIDLKLLSGDTTAIRPNTDIDILATSHIPNLRFLGNQPRELLNSPLLSANLAPPGSYKSYPRTFISIGECEAFRRECEQLHQLMIAGDVDVTLDVQPDAVHDFWGFGDLVPSVKAREALAVNVVNWIKRHGKGKMVEP</sequence>
<dbReference type="GO" id="GO:0016787">
    <property type="term" value="F:hydrolase activity"/>
    <property type="evidence" value="ECO:0007669"/>
    <property type="project" value="UniProtKB-KW"/>
</dbReference>
<dbReference type="AlphaFoldDB" id="A0A0C9UZP8"/>
<gene>
    <name evidence="4" type="ORF">M422DRAFT_49241</name>
</gene>
<evidence type="ECO:0000256" key="2">
    <source>
        <dbReference type="SAM" id="Phobius"/>
    </source>
</evidence>
<dbReference type="Proteomes" id="UP000054279">
    <property type="component" value="Unassembled WGS sequence"/>
</dbReference>
<dbReference type="PANTHER" id="PTHR48081:SF8">
    <property type="entry name" value="ALPHA_BETA HYDROLASE FOLD-3 DOMAIN-CONTAINING PROTEIN-RELATED"/>
    <property type="match status" value="1"/>
</dbReference>
<accession>A0A0C9UZP8</accession>
<keyword evidence="2" id="KW-0812">Transmembrane</keyword>
<dbReference type="PANTHER" id="PTHR48081">
    <property type="entry name" value="AB HYDROLASE SUPERFAMILY PROTEIN C4A8.06C"/>
    <property type="match status" value="1"/>
</dbReference>
<dbReference type="HOGENOM" id="CLU_067136_0_0_1"/>
<feature type="transmembrane region" description="Helical" evidence="2">
    <location>
        <begin position="20"/>
        <end position="42"/>
    </location>
</feature>
<dbReference type="OrthoDB" id="2152029at2759"/>
<feature type="domain" description="Alpha/beta hydrolase fold-3" evidence="3">
    <location>
        <begin position="142"/>
        <end position="357"/>
    </location>
</feature>
<dbReference type="Pfam" id="PF07859">
    <property type="entry name" value="Abhydrolase_3"/>
    <property type="match status" value="1"/>
</dbReference>
<evidence type="ECO:0000259" key="3">
    <source>
        <dbReference type="Pfam" id="PF07859"/>
    </source>
</evidence>
<evidence type="ECO:0000313" key="5">
    <source>
        <dbReference type="Proteomes" id="UP000054279"/>
    </source>
</evidence>
<organism evidence="4 5">
    <name type="scientific">Sphaerobolus stellatus (strain SS14)</name>
    <dbReference type="NCBI Taxonomy" id="990650"/>
    <lineage>
        <taxon>Eukaryota</taxon>
        <taxon>Fungi</taxon>
        <taxon>Dikarya</taxon>
        <taxon>Basidiomycota</taxon>
        <taxon>Agaricomycotina</taxon>
        <taxon>Agaricomycetes</taxon>
        <taxon>Phallomycetidae</taxon>
        <taxon>Geastrales</taxon>
        <taxon>Sphaerobolaceae</taxon>
        <taxon>Sphaerobolus</taxon>
    </lineage>
</organism>
<dbReference type="EMBL" id="KN837145">
    <property type="protein sequence ID" value="KIJ40324.1"/>
    <property type="molecule type" value="Genomic_DNA"/>
</dbReference>
<keyword evidence="1" id="KW-0378">Hydrolase</keyword>
<keyword evidence="2" id="KW-0472">Membrane</keyword>
<reference evidence="4 5" key="1">
    <citation type="submission" date="2014-06" db="EMBL/GenBank/DDBJ databases">
        <title>Evolutionary Origins and Diversification of the Mycorrhizal Mutualists.</title>
        <authorList>
            <consortium name="DOE Joint Genome Institute"/>
            <consortium name="Mycorrhizal Genomics Consortium"/>
            <person name="Kohler A."/>
            <person name="Kuo A."/>
            <person name="Nagy L.G."/>
            <person name="Floudas D."/>
            <person name="Copeland A."/>
            <person name="Barry K.W."/>
            <person name="Cichocki N."/>
            <person name="Veneault-Fourrey C."/>
            <person name="LaButti K."/>
            <person name="Lindquist E.A."/>
            <person name="Lipzen A."/>
            <person name="Lundell T."/>
            <person name="Morin E."/>
            <person name="Murat C."/>
            <person name="Riley R."/>
            <person name="Ohm R."/>
            <person name="Sun H."/>
            <person name="Tunlid A."/>
            <person name="Henrissat B."/>
            <person name="Grigoriev I.V."/>
            <person name="Hibbett D.S."/>
            <person name="Martin F."/>
        </authorList>
    </citation>
    <scope>NUCLEOTIDE SEQUENCE [LARGE SCALE GENOMIC DNA]</scope>
    <source>
        <strain evidence="4 5">SS14</strain>
    </source>
</reference>
<keyword evidence="5" id="KW-1185">Reference proteome</keyword>
<evidence type="ECO:0000256" key="1">
    <source>
        <dbReference type="ARBA" id="ARBA00022801"/>
    </source>
</evidence>
<proteinExistence type="predicted"/>
<protein>
    <recommendedName>
        <fullName evidence="3">Alpha/beta hydrolase fold-3 domain-containing protein</fullName>
    </recommendedName>
</protein>
<evidence type="ECO:0000313" key="4">
    <source>
        <dbReference type="EMBL" id="KIJ40324.1"/>
    </source>
</evidence>
<dbReference type="InterPro" id="IPR050300">
    <property type="entry name" value="GDXG_lipolytic_enzyme"/>
</dbReference>